<dbReference type="Pfam" id="PF26046">
    <property type="entry name" value="DUF8014"/>
    <property type="match status" value="1"/>
</dbReference>
<feature type="domain" description="DUF8014" evidence="1">
    <location>
        <begin position="1"/>
        <end position="54"/>
    </location>
</feature>
<proteinExistence type="predicted"/>
<evidence type="ECO:0000313" key="2">
    <source>
        <dbReference type="EMBL" id="MDS0284145.1"/>
    </source>
</evidence>
<dbReference type="InterPro" id="IPR058327">
    <property type="entry name" value="DUF8014"/>
</dbReference>
<organism evidence="2 3">
    <name type="scientific">Haloarcula onubensis</name>
    <dbReference type="NCBI Taxonomy" id="2950539"/>
    <lineage>
        <taxon>Archaea</taxon>
        <taxon>Methanobacteriati</taxon>
        <taxon>Methanobacteriota</taxon>
        <taxon>Stenosarchaea group</taxon>
        <taxon>Halobacteria</taxon>
        <taxon>Halobacteriales</taxon>
        <taxon>Haloarculaceae</taxon>
        <taxon>Haloarcula</taxon>
    </lineage>
</organism>
<evidence type="ECO:0000313" key="3">
    <source>
        <dbReference type="Proteomes" id="UP001268864"/>
    </source>
</evidence>
<gene>
    <name evidence="2" type="ORF">NDI86_18800</name>
</gene>
<reference evidence="2 3" key="1">
    <citation type="submission" date="2022-06" db="EMBL/GenBank/DDBJ databases">
        <title>Halomicroarcula sp. a new haloarchaeum isolate from saline soil.</title>
        <authorList>
            <person name="Strakova D."/>
            <person name="Galisteo C."/>
            <person name="Sanchez-Porro C."/>
            <person name="Ventosa A."/>
        </authorList>
    </citation>
    <scope>NUCLEOTIDE SEQUENCE [LARGE SCALE GENOMIC DNA]</scope>
    <source>
        <strain evidence="2 3">S3CR25-11</strain>
    </source>
</reference>
<protein>
    <recommendedName>
        <fullName evidence="1">DUF8014 domain-containing protein</fullName>
    </recommendedName>
</protein>
<evidence type="ECO:0000259" key="1">
    <source>
        <dbReference type="Pfam" id="PF26046"/>
    </source>
</evidence>
<dbReference type="Proteomes" id="UP001268864">
    <property type="component" value="Unassembled WGS sequence"/>
</dbReference>
<accession>A0ABU2FTQ8</accession>
<comment type="caution">
    <text evidence="2">The sequence shown here is derived from an EMBL/GenBank/DDBJ whole genome shotgun (WGS) entry which is preliminary data.</text>
</comment>
<name>A0ABU2FTQ8_9EURY</name>
<dbReference type="RefSeq" id="WP_310901888.1">
    <property type="nucleotide sequence ID" value="NZ_JAMQOS010000007.1"/>
</dbReference>
<keyword evidence="3" id="KW-1185">Reference proteome</keyword>
<sequence>MTTCEEPDCDRTAAVRLHIPWRADMVVCPAHARGWATRDGVVPDPLPDREGEWP</sequence>
<dbReference type="EMBL" id="JAMQOS010000007">
    <property type="protein sequence ID" value="MDS0284145.1"/>
    <property type="molecule type" value="Genomic_DNA"/>
</dbReference>